<dbReference type="InterPro" id="IPR006521">
    <property type="entry name" value="Tail_protein_I"/>
</dbReference>
<evidence type="ECO:0000313" key="1">
    <source>
        <dbReference type="EMBL" id="MFC4102901.1"/>
    </source>
</evidence>
<accession>A0ABV8KA18</accession>
<keyword evidence="2" id="KW-1185">Reference proteome</keyword>
<evidence type="ECO:0000313" key="2">
    <source>
        <dbReference type="Proteomes" id="UP001595715"/>
    </source>
</evidence>
<dbReference type="Proteomes" id="UP001595715">
    <property type="component" value="Unassembled WGS sequence"/>
</dbReference>
<gene>
    <name evidence="1" type="ORF">ACFOZ8_25085</name>
</gene>
<name>A0ABV8KA18_9BACL</name>
<dbReference type="EMBL" id="JBHSAM010000034">
    <property type="protein sequence ID" value="MFC4102901.1"/>
    <property type="molecule type" value="Genomic_DNA"/>
</dbReference>
<dbReference type="Pfam" id="PF09684">
    <property type="entry name" value="Tail_P2_I"/>
    <property type="match status" value="1"/>
</dbReference>
<sequence length="187" mass="21068">MINLDSASLLDLLPSNLRNDPTVAAACGAIDSELRQLTTEIRQINYFSRLDELSSEQADELAWHFHIDFYDPALPLEQRRVLIKNSYDWHRRKGTPSAVEEIVQTVFGDGEVEEWYQFDGEPGTFRILSSNTSITAEQTERFLAALNSVKRKSAHLDSIISTASDSMAVYVGSVLQLGEFITIRQVD</sequence>
<reference evidence="2" key="1">
    <citation type="journal article" date="2019" name="Int. J. Syst. Evol. Microbiol.">
        <title>The Global Catalogue of Microorganisms (GCM) 10K type strain sequencing project: providing services to taxonomists for standard genome sequencing and annotation.</title>
        <authorList>
            <consortium name="The Broad Institute Genomics Platform"/>
            <consortium name="The Broad Institute Genome Sequencing Center for Infectious Disease"/>
            <person name="Wu L."/>
            <person name="Ma J."/>
        </authorList>
    </citation>
    <scope>NUCLEOTIDE SEQUENCE [LARGE SCALE GENOMIC DNA]</scope>
    <source>
        <strain evidence="2">IBRC-M 10987</strain>
    </source>
</reference>
<organism evidence="1 2">
    <name type="scientific">Paenibacillus xanthanilyticus</name>
    <dbReference type="NCBI Taxonomy" id="1783531"/>
    <lineage>
        <taxon>Bacteria</taxon>
        <taxon>Bacillati</taxon>
        <taxon>Bacillota</taxon>
        <taxon>Bacilli</taxon>
        <taxon>Bacillales</taxon>
        <taxon>Paenibacillaceae</taxon>
        <taxon>Paenibacillus</taxon>
    </lineage>
</organism>
<protein>
    <submittedName>
        <fullName evidence="1">Phage tail protein I</fullName>
    </submittedName>
</protein>
<comment type="caution">
    <text evidence="1">The sequence shown here is derived from an EMBL/GenBank/DDBJ whole genome shotgun (WGS) entry which is preliminary data.</text>
</comment>
<dbReference type="RefSeq" id="WP_377721504.1">
    <property type="nucleotide sequence ID" value="NZ_JBHSAM010000034.1"/>
</dbReference>
<dbReference type="NCBIfam" id="TIGR01634">
    <property type="entry name" value="tail_P2_I"/>
    <property type="match status" value="1"/>
</dbReference>
<proteinExistence type="predicted"/>